<comment type="caution">
    <text evidence="2">The sequence shown here is derived from an EMBL/GenBank/DDBJ whole genome shotgun (WGS) entry which is preliminary data.</text>
</comment>
<evidence type="ECO:0000256" key="1">
    <source>
        <dbReference type="SAM" id="SignalP"/>
    </source>
</evidence>
<dbReference type="Proteomes" id="UP000231379">
    <property type="component" value="Unassembled WGS sequence"/>
</dbReference>
<keyword evidence="1" id="KW-0732">Signal</keyword>
<dbReference type="AlphaFoldDB" id="A0A2H0U844"/>
<gene>
    <name evidence="2" type="ORF">COU20_01650</name>
</gene>
<evidence type="ECO:0000313" key="3">
    <source>
        <dbReference type="Proteomes" id="UP000231379"/>
    </source>
</evidence>
<name>A0A2H0U844_9BACT</name>
<feature type="signal peptide" evidence="1">
    <location>
        <begin position="1"/>
        <end position="22"/>
    </location>
</feature>
<accession>A0A2H0U844</accession>
<proteinExistence type="predicted"/>
<organism evidence="2 3">
    <name type="scientific">Candidatus Kaiserbacteria bacterium CG10_big_fil_rev_8_21_14_0_10_59_10</name>
    <dbReference type="NCBI Taxonomy" id="1974612"/>
    <lineage>
        <taxon>Bacteria</taxon>
        <taxon>Candidatus Kaiseribacteriota</taxon>
    </lineage>
</organism>
<evidence type="ECO:0000313" key="2">
    <source>
        <dbReference type="EMBL" id="PIR82579.1"/>
    </source>
</evidence>
<sequence>MKKCLLLFSVAAAVLAAAPANAETAVPIGDGIGKAIADCVRTGAVLTVDGQDFHLRPGVDFRVVRHAAYNQYGVQWRGRLQRDKRWEFAADVARKCIDKATGQVASSGAEKKDY</sequence>
<dbReference type="EMBL" id="PFBM01000011">
    <property type="protein sequence ID" value="PIR82579.1"/>
    <property type="molecule type" value="Genomic_DNA"/>
</dbReference>
<feature type="chain" id="PRO_5013836620" evidence="1">
    <location>
        <begin position="23"/>
        <end position="114"/>
    </location>
</feature>
<reference evidence="3" key="1">
    <citation type="submission" date="2017-09" db="EMBL/GenBank/DDBJ databases">
        <title>Depth-based differentiation of microbial function through sediment-hosted aquifers and enrichment of novel symbionts in the deep terrestrial subsurface.</title>
        <authorList>
            <person name="Probst A.J."/>
            <person name="Ladd B."/>
            <person name="Jarett J.K."/>
            <person name="Geller-Mcgrath D.E."/>
            <person name="Sieber C.M.K."/>
            <person name="Emerson J.B."/>
            <person name="Anantharaman K."/>
            <person name="Thomas B.C."/>
            <person name="Malmstrom R."/>
            <person name="Stieglmeier M."/>
            <person name="Klingl A."/>
            <person name="Woyke T."/>
            <person name="Ryan C.M."/>
            <person name="Banfield J.F."/>
        </authorList>
    </citation>
    <scope>NUCLEOTIDE SEQUENCE [LARGE SCALE GENOMIC DNA]</scope>
</reference>
<protein>
    <submittedName>
        <fullName evidence="2">Uncharacterized protein</fullName>
    </submittedName>
</protein>